<organism evidence="1 2">
    <name type="scientific">Glycocaulis alkaliphilus</name>
    <dbReference type="NCBI Taxonomy" id="1434191"/>
    <lineage>
        <taxon>Bacteria</taxon>
        <taxon>Pseudomonadati</taxon>
        <taxon>Pseudomonadota</taxon>
        <taxon>Alphaproteobacteria</taxon>
        <taxon>Maricaulales</taxon>
        <taxon>Maricaulaceae</taxon>
        <taxon>Glycocaulis</taxon>
    </lineage>
</organism>
<accession>A0A3T0EDD0</accession>
<gene>
    <name evidence="1" type="ORF">X907_2789</name>
</gene>
<evidence type="ECO:0000313" key="1">
    <source>
        <dbReference type="EMBL" id="AZU05298.1"/>
    </source>
</evidence>
<protein>
    <submittedName>
        <fullName evidence="1">Uncharacterized protein</fullName>
    </submittedName>
</protein>
<name>A0A3T0EDD0_9PROT</name>
<dbReference type="RefSeq" id="WP_127568958.1">
    <property type="nucleotide sequence ID" value="NZ_BMFB01000004.1"/>
</dbReference>
<sequence length="184" mass="19638">MRDQRTTRFVSLYADTAGEAAGPGAHLMDSWCPPCPPPRRHGSTPIDAIVGLAVRLGLAAALWSWARANALPVRDWGEWRGWFQPDPGLVTAASVWFTGLADAQAIAFQLVLWGTLLPVILLAGFLTRFAGLGILLCAVFFAIAIEPQGWSFALIAGALGLYLALRGAGPLSIDWGAARLTRMG</sequence>
<dbReference type="EMBL" id="CP018911">
    <property type="protein sequence ID" value="AZU05298.1"/>
    <property type="molecule type" value="Genomic_DNA"/>
</dbReference>
<dbReference type="OrthoDB" id="7631099at2"/>
<proteinExistence type="predicted"/>
<keyword evidence="2" id="KW-1185">Reference proteome</keyword>
<dbReference type="KEGG" id="gak:X907_2789"/>
<evidence type="ECO:0000313" key="2">
    <source>
        <dbReference type="Proteomes" id="UP000286954"/>
    </source>
</evidence>
<dbReference type="AlphaFoldDB" id="A0A3T0EDD0"/>
<dbReference type="Proteomes" id="UP000286954">
    <property type="component" value="Chromosome"/>
</dbReference>
<reference evidence="1 2" key="1">
    <citation type="submission" date="2016-12" db="EMBL/GenBank/DDBJ databases">
        <title>The genome of dimorphic prosthecate Glycocaulis alkaliphilus 6b-8t, isolated from crude oil dictates its adaptability in petroleum environments.</title>
        <authorList>
            <person name="Wu X.-L."/>
            <person name="Geng S."/>
        </authorList>
    </citation>
    <scope>NUCLEOTIDE SEQUENCE [LARGE SCALE GENOMIC DNA]</scope>
    <source>
        <strain evidence="1 2">6B-8</strain>
    </source>
</reference>